<protein>
    <submittedName>
        <fullName evidence="3">Uncharacterized protein</fullName>
    </submittedName>
</protein>
<keyword evidence="4" id="KW-1185">Reference proteome</keyword>
<dbReference type="RefSeq" id="XP_018294349.1">
    <property type="nucleotide sequence ID" value="XM_018435394.1"/>
</dbReference>
<sequence>MPTKMAILLKSRCLPFKYPKLELKAKAMYKAEMKLNFTAYHCYRYLSRYPKWQETAEKSLEKQKNKGKGGMKKSMSVAVEGQQQDDDGTSDMSGTRPAGRKQMKARESGVRRFEEMMEEMHAMKASSALELKERSARILKSIEDQAEEQMRAAKARQLLDEEEMASFKRRRLLEEEEIASAKIRRQINEEELASAKTRRDMDEANTRLIKINTLIAERKLLSFDASSISNPAARKKFLDLQPQVMEDNTDSK</sequence>
<keyword evidence="1" id="KW-0175">Coiled coil</keyword>
<dbReference type="GeneID" id="28996300"/>
<dbReference type="EMBL" id="KV440976">
    <property type="protein sequence ID" value="OAD76309.1"/>
    <property type="molecule type" value="Genomic_DNA"/>
</dbReference>
<proteinExistence type="predicted"/>
<reference evidence="4" key="1">
    <citation type="submission" date="2015-06" db="EMBL/GenBank/DDBJ databases">
        <title>Expansion of signal transduction pathways in fungi by whole-genome duplication.</title>
        <authorList>
            <consortium name="DOE Joint Genome Institute"/>
            <person name="Corrochano L.M."/>
            <person name="Kuo A."/>
            <person name="Marcet-Houben M."/>
            <person name="Polaino S."/>
            <person name="Salamov A."/>
            <person name="Villalobos J.M."/>
            <person name="Alvarez M.I."/>
            <person name="Avalos J."/>
            <person name="Benito E.P."/>
            <person name="Benoit I."/>
            <person name="Burger G."/>
            <person name="Camino L.P."/>
            <person name="Canovas D."/>
            <person name="Cerda-Olmedo E."/>
            <person name="Cheng J.-F."/>
            <person name="Dominguez A."/>
            <person name="Elias M."/>
            <person name="Eslava A.P."/>
            <person name="Glaser F."/>
            <person name="Grimwood J."/>
            <person name="Gutierrez G."/>
            <person name="Heitman J."/>
            <person name="Henrissat B."/>
            <person name="Iturriaga E.A."/>
            <person name="Lang B.F."/>
            <person name="Lavin J.L."/>
            <person name="Lee S."/>
            <person name="Li W."/>
            <person name="Lindquist E."/>
            <person name="Lopez-Garcia S."/>
            <person name="Luque E.M."/>
            <person name="Marcos A.T."/>
            <person name="Martin J."/>
            <person name="McCluskey K."/>
            <person name="Medina H.R."/>
            <person name="Miralles-Duran A."/>
            <person name="Miyazaki A."/>
            <person name="Munoz-Torres E."/>
            <person name="Oguiza J.A."/>
            <person name="Ohm R."/>
            <person name="Olmedo M."/>
            <person name="Orejas M."/>
            <person name="Ortiz-Castellanos L."/>
            <person name="Pisabarro A.G."/>
            <person name="Rodriguez-Romero J."/>
            <person name="Ruiz-Herrera J."/>
            <person name="Ruiz-Vazquez R."/>
            <person name="Sanz C."/>
            <person name="Schackwitz W."/>
            <person name="Schmutz J."/>
            <person name="Shahriari M."/>
            <person name="Shelest E."/>
            <person name="Silva-Franco F."/>
            <person name="Soanes D."/>
            <person name="Syed K."/>
            <person name="Tagua V.G."/>
            <person name="Talbot N.J."/>
            <person name="Thon M."/>
            <person name="De vries R.P."/>
            <person name="Wiebenga A."/>
            <person name="Yadav J.S."/>
            <person name="Braun E.L."/>
            <person name="Baker S."/>
            <person name="Garre V."/>
            <person name="Horwitz B."/>
            <person name="Torres-Martinez S."/>
            <person name="Idnurm A."/>
            <person name="Herrera-Estrella A."/>
            <person name="Gabaldon T."/>
            <person name="Grigoriev I.V."/>
        </authorList>
    </citation>
    <scope>NUCLEOTIDE SEQUENCE [LARGE SCALE GENOMIC DNA]</scope>
    <source>
        <strain evidence="4">NRRL 1555(-)</strain>
    </source>
</reference>
<evidence type="ECO:0000256" key="1">
    <source>
        <dbReference type="SAM" id="Coils"/>
    </source>
</evidence>
<gene>
    <name evidence="3" type="ORF">PHYBLDRAFT_166280</name>
</gene>
<dbReference type="AlphaFoldDB" id="A0A167NMY6"/>
<feature type="coiled-coil region" evidence="1">
    <location>
        <begin position="136"/>
        <end position="207"/>
    </location>
</feature>
<name>A0A167NMY6_PHYB8</name>
<evidence type="ECO:0000256" key="2">
    <source>
        <dbReference type="SAM" id="MobiDB-lite"/>
    </source>
</evidence>
<organism evidence="3 4">
    <name type="scientific">Phycomyces blakesleeanus (strain ATCC 8743b / DSM 1359 / FGSC 10004 / NBRC 33097 / NRRL 1555)</name>
    <dbReference type="NCBI Taxonomy" id="763407"/>
    <lineage>
        <taxon>Eukaryota</taxon>
        <taxon>Fungi</taxon>
        <taxon>Fungi incertae sedis</taxon>
        <taxon>Mucoromycota</taxon>
        <taxon>Mucoromycotina</taxon>
        <taxon>Mucoromycetes</taxon>
        <taxon>Mucorales</taxon>
        <taxon>Phycomycetaceae</taxon>
        <taxon>Phycomyces</taxon>
    </lineage>
</organism>
<feature type="region of interest" description="Disordered" evidence="2">
    <location>
        <begin position="60"/>
        <end position="106"/>
    </location>
</feature>
<dbReference type="InParanoid" id="A0A167NMY6"/>
<evidence type="ECO:0000313" key="3">
    <source>
        <dbReference type="EMBL" id="OAD76309.1"/>
    </source>
</evidence>
<accession>A0A167NMY6</accession>
<dbReference type="VEuPathDB" id="FungiDB:PHYBLDRAFT_166280"/>
<evidence type="ECO:0000313" key="4">
    <source>
        <dbReference type="Proteomes" id="UP000077315"/>
    </source>
</evidence>
<dbReference type="Proteomes" id="UP000077315">
    <property type="component" value="Unassembled WGS sequence"/>
</dbReference>